<dbReference type="InterPro" id="IPR000477">
    <property type="entry name" value="RT_dom"/>
</dbReference>
<dbReference type="OrthoDB" id="6507393at2759"/>
<protein>
    <recommendedName>
        <fullName evidence="1">RNA-directed DNA polymerase</fullName>
        <ecNumber evidence="1">2.7.7.49</ecNumber>
    </recommendedName>
</protein>
<dbReference type="GO" id="GO:0015074">
    <property type="term" value="P:DNA integration"/>
    <property type="evidence" value="ECO:0007669"/>
    <property type="project" value="InterPro"/>
</dbReference>
<dbReference type="InterPro" id="IPR001584">
    <property type="entry name" value="Integrase_cat-core"/>
</dbReference>
<evidence type="ECO:0000313" key="6">
    <source>
        <dbReference type="Proteomes" id="UP000285301"/>
    </source>
</evidence>
<evidence type="ECO:0000259" key="3">
    <source>
        <dbReference type="PROSITE" id="PS50878"/>
    </source>
</evidence>
<dbReference type="Gene3D" id="1.10.340.70">
    <property type="match status" value="1"/>
</dbReference>
<sequence>MWMECFPDSKPSHTVTVKPYKTRKETPCFANAIFSPEDDTCKLLLLNLDSKTKAIRKNTKIGFADMKASDEVCSPELYDDKIVYPPYVNIKDYDRSLRCNQFDISLGTELISTKPPNHINININENLSEEQKIELRKIVTEFSDVHSRSNLELGHCKIGQFHIDVKDAKPVKQNPYRCSLREDDLIGQFIEELLQNDIIEPSNSPWASPIVIVKKKDGTSRMCIDYRKVNSFTVKDSYPLPRIDDIFDSLADAKIFSKFDLTSGYYQIDVSKDSRDKTAFTCKKGLFQFKRLPFGLSNAPPAFQRTMDLVLASLKWKCALIYIDDIIVYSKTFEQHLEDLRKVYTCFRNANLKVKPSKCHLAMNEISFLGHKISARGIETDDRLVSSIKNFPTPKNIKSVQSFLGLSNFYRKFIPDYAKIAFHLYELCKNQRFEWLEVHEMAFRKLKEQVAKAPTLTHFNPDKPHELHTDASDIGIGAVLYQLEDDREWHPIAFLSKKLGAGQKHYGSTERECYALVWALENLRCYLDGIKFTVVTDNKALIWLTTTLKGNLGRGQKRLLRWATELAVFDFEIKHRSGKSNLVADALSRNPFFEADDAELPLPTLASLNDDSEISKAQLSDKYCTNIIEKLSKNPNLPFKIHQGILYRIGRNLQLVVPKQYQNDIIEEYHERLFGGHQGAKKTYNRISVKYYWPGMRSQIFTYIYRCNACQSAKIDHRQKAGLARIIPISTPWARVGLDFIGPLQEAPPNYKYIIVACDYLTKYIECAATSNTTAKTAIKFLSKQIIYRWGPPRYLITDKATAFLSAEFKNFCDQHHINHRTTIGYHPSTNGQCERDNGTLLEMIRSHLIDIKNKSKNWTDMIARIQYAYNTTPHSITGYSPFYLSTGRNPNIAVDNKLIPEDMIASFGEEKYDELMKKKLVDAWNDAARRIKQQQMNFVQRFNNKHRITYFLVGDFVMVKIMNPSKLGPKYKGPYIVVKRSEYNPMHYYVQEVLNPSSQKMVHADSMKLYYDERYQFAIKNPLPREFDNPLVEIEQEDFDKIFPKNTAQNQVTPESVRPIAADTKSISDTIIYSCQLEQSSDISSISTARKVKSRIPVLRRPPRMLETSLTQK</sequence>
<feature type="domain" description="Reverse transcriptase" evidence="3">
    <location>
        <begin position="194"/>
        <end position="373"/>
    </location>
</feature>
<evidence type="ECO:0000256" key="2">
    <source>
        <dbReference type="ARBA" id="ARBA00023268"/>
    </source>
</evidence>
<dbReference type="GO" id="GO:0003676">
    <property type="term" value="F:nucleic acid binding"/>
    <property type="evidence" value="ECO:0007669"/>
    <property type="project" value="InterPro"/>
</dbReference>
<dbReference type="FunFam" id="3.30.420.10:FF:000032">
    <property type="entry name" value="Retrovirus-related Pol polyprotein from transposon 297-like Protein"/>
    <property type="match status" value="1"/>
</dbReference>
<dbReference type="Pfam" id="PF17919">
    <property type="entry name" value="RT_RNaseH_2"/>
    <property type="match status" value="1"/>
</dbReference>
<dbReference type="InterPro" id="IPR041588">
    <property type="entry name" value="Integrase_H2C2"/>
</dbReference>
<evidence type="ECO:0000259" key="4">
    <source>
        <dbReference type="PROSITE" id="PS50994"/>
    </source>
</evidence>
<dbReference type="Gene3D" id="3.30.420.10">
    <property type="entry name" value="Ribonuclease H-like superfamily/Ribonuclease H"/>
    <property type="match status" value="1"/>
</dbReference>
<dbReference type="InterPro" id="IPR043502">
    <property type="entry name" value="DNA/RNA_pol_sf"/>
</dbReference>
<evidence type="ECO:0000313" key="5">
    <source>
        <dbReference type="EMBL" id="RWS00391.1"/>
    </source>
</evidence>
<keyword evidence="2" id="KW-0511">Multifunctional enzyme</keyword>
<dbReference type="PANTHER" id="PTHR37984">
    <property type="entry name" value="PROTEIN CBG26694"/>
    <property type="match status" value="1"/>
</dbReference>
<comment type="caution">
    <text evidence="5">The sequence shown here is derived from an EMBL/GenBank/DDBJ whole genome shotgun (WGS) entry which is preliminary data.</text>
</comment>
<proteinExistence type="predicted"/>
<dbReference type="Proteomes" id="UP000285301">
    <property type="component" value="Unassembled WGS sequence"/>
</dbReference>
<organism evidence="5 6">
    <name type="scientific">Dinothrombium tinctorium</name>
    <dbReference type="NCBI Taxonomy" id="1965070"/>
    <lineage>
        <taxon>Eukaryota</taxon>
        <taxon>Metazoa</taxon>
        <taxon>Ecdysozoa</taxon>
        <taxon>Arthropoda</taxon>
        <taxon>Chelicerata</taxon>
        <taxon>Arachnida</taxon>
        <taxon>Acari</taxon>
        <taxon>Acariformes</taxon>
        <taxon>Trombidiformes</taxon>
        <taxon>Prostigmata</taxon>
        <taxon>Anystina</taxon>
        <taxon>Parasitengona</taxon>
        <taxon>Trombidioidea</taxon>
        <taxon>Trombidiidae</taxon>
        <taxon>Dinothrombium</taxon>
    </lineage>
</organism>
<dbReference type="PANTHER" id="PTHR37984:SF5">
    <property type="entry name" value="PROTEIN NYNRIN-LIKE"/>
    <property type="match status" value="1"/>
</dbReference>
<dbReference type="FunFam" id="3.30.70.270:FF:000020">
    <property type="entry name" value="Transposon Tf2-6 polyprotein-like Protein"/>
    <property type="match status" value="1"/>
</dbReference>
<dbReference type="InterPro" id="IPR050951">
    <property type="entry name" value="Retrovirus_Pol_polyprotein"/>
</dbReference>
<dbReference type="AlphaFoldDB" id="A0A3S3ND78"/>
<dbReference type="Pfam" id="PF00078">
    <property type="entry name" value="RVT_1"/>
    <property type="match status" value="1"/>
</dbReference>
<dbReference type="GO" id="GO:0042575">
    <property type="term" value="C:DNA polymerase complex"/>
    <property type="evidence" value="ECO:0007669"/>
    <property type="project" value="UniProtKB-ARBA"/>
</dbReference>
<feature type="domain" description="Integrase catalytic" evidence="4">
    <location>
        <begin position="728"/>
        <end position="890"/>
    </location>
</feature>
<dbReference type="Gene3D" id="3.30.70.270">
    <property type="match status" value="2"/>
</dbReference>
<dbReference type="InterPro" id="IPR043128">
    <property type="entry name" value="Rev_trsase/Diguanyl_cyclase"/>
</dbReference>
<dbReference type="Pfam" id="PF00665">
    <property type="entry name" value="rve"/>
    <property type="match status" value="1"/>
</dbReference>
<keyword evidence="6" id="KW-1185">Reference proteome</keyword>
<dbReference type="PROSITE" id="PS50878">
    <property type="entry name" value="RT_POL"/>
    <property type="match status" value="1"/>
</dbReference>
<dbReference type="EC" id="2.7.7.49" evidence="1"/>
<dbReference type="SUPFAM" id="SSF56672">
    <property type="entry name" value="DNA/RNA polymerases"/>
    <property type="match status" value="1"/>
</dbReference>
<dbReference type="Pfam" id="PF17921">
    <property type="entry name" value="Integrase_H2C2"/>
    <property type="match status" value="1"/>
</dbReference>
<dbReference type="STRING" id="1965070.A0A3S3ND78"/>
<dbReference type="GO" id="GO:0003964">
    <property type="term" value="F:RNA-directed DNA polymerase activity"/>
    <property type="evidence" value="ECO:0007669"/>
    <property type="project" value="UniProtKB-EC"/>
</dbReference>
<dbReference type="InterPro" id="IPR036397">
    <property type="entry name" value="RNaseH_sf"/>
</dbReference>
<gene>
    <name evidence="5" type="ORF">B4U79_07363</name>
</gene>
<dbReference type="InterPro" id="IPR041577">
    <property type="entry name" value="RT_RNaseH_2"/>
</dbReference>
<dbReference type="FunFam" id="1.10.340.70:FF:000001">
    <property type="entry name" value="Retrovirus-related Pol polyprotein from transposon gypsy-like Protein"/>
    <property type="match status" value="1"/>
</dbReference>
<dbReference type="SUPFAM" id="SSF53098">
    <property type="entry name" value="Ribonuclease H-like"/>
    <property type="match status" value="1"/>
</dbReference>
<dbReference type="CDD" id="cd01647">
    <property type="entry name" value="RT_LTR"/>
    <property type="match status" value="1"/>
</dbReference>
<dbReference type="EMBL" id="NCKU01011601">
    <property type="protein sequence ID" value="RWS00391.1"/>
    <property type="molecule type" value="Genomic_DNA"/>
</dbReference>
<reference evidence="5 6" key="1">
    <citation type="journal article" date="2018" name="Gigascience">
        <title>Genomes of trombidid mites reveal novel predicted allergens and laterally-transferred genes associated with secondary metabolism.</title>
        <authorList>
            <person name="Dong X."/>
            <person name="Chaisiri K."/>
            <person name="Xia D."/>
            <person name="Armstrong S.D."/>
            <person name="Fang Y."/>
            <person name="Donnelly M.J."/>
            <person name="Kadowaki T."/>
            <person name="McGarry J.W."/>
            <person name="Darby A.C."/>
            <person name="Makepeace B.L."/>
        </authorList>
    </citation>
    <scope>NUCLEOTIDE SEQUENCE [LARGE SCALE GENOMIC DNA]</scope>
    <source>
        <strain evidence="5">UoL-WK</strain>
    </source>
</reference>
<dbReference type="Gene3D" id="3.10.10.10">
    <property type="entry name" value="HIV Type 1 Reverse Transcriptase, subunit A, domain 1"/>
    <property type="match status" value="1"/>
</dbReference>
<accession>A0A3S3ND78</accession>
<evidence type="ECO:0000256" key="1">
    <source>
        <dbReference type="ARBA" id="ARBA00012493"/>
    </source>
</evidence>
<dbReference type="InterPro" id="IPR012337">
    <property type="entry name" value="RNaseH-like_sf"/>
</dbReference>
<name>A0A3S3ND78_9ACAR</name>
<dbReference type="CDD" id="cd09274">
    <property type="entry name" value="RNase_HI_RT_Ty3"/>
    <property type="match status" value="1"/>
</dbReference>
<dbReference type="PROSITE" id="PS50994">
    <property type="entry name" value="INTEGRASE"/>
    <property type="match status" value="1"/>
</dbReference>